<keyword evidence="5" id="KW-1185">Reference proteome</keyword>
<comment type="caution">
    <text evidence="4">The sequence shown here is derived from an EMBL/GenBank/DDBJ whole genome shotgun (WGS) entry which is preliminary data.</text>
</comment>
<dbReference type="PROSITE" id="PS51257">
    <property type="entry name" value="PROKAR_LIPOPROTEIN"/>
    <property type="match status" value="1"/>
</dbReference>
<sequence length="140" mass="14467">MRTPLLVLMLGLTLVACGNDDSAHAKTSSADAVSVTGDFDGKAVSLAPGQTLEVSLAANPSTGYQWDLIDLDQTVLDQAGDPDYRPAADAGNAAGIGGTSRWRFTAKTPGATALHLGYARPWEAGTEPAQHFTLTVTVAP</sequence>
<organism evidence="4 5">
    <name type="scientific">Nocardia transvalensis</name>
    <dbReference type="NCBI Taxonomy" id="37333"/>
    <lineage>
        <taxon>Bacteria</taxon>
        <taxon>Bacillati</taxon>
        <taxon>Actinomycetota</taxon>
        <taxon>Actinomycetes</taxon>
        <taxon>Mycobacteriales</taxon>
        <taxon>Nocardiaceae</taxon>
        <taxon>Nocardia</taxon>
    </lineage>
</organism>
<evidence type="ECO:0000259" key="3">
    <source>
        <dbReference type="Pfam" id="PF09394"/>
    </source>
</evidence>
<keyword evidence="2" id="KW-0789">Thiol protease inhibitor</keyword>
<dbReference type="InterPro" id="IPR052781">
    <property type="entry name" value="Cys_protease_inhibitor_I42"/>
</dbReference>
<feature type="domain" description="Proteinase inhibitor I42 chagasin" evidence="3">
    <location>
        <begin position="46"/>
        <end position="136"/>
    </location>
</feature>
<dbReference type="SUPFAM" id="SSF141066">
    <property type="entry name" value="ICP-like"/>
    <property type="match status" value="1"/>
</dbReference>
<dbReference type="AlphaFoldDB" id="A0A7W9P9Y0"/>
<dbReference type="RefSeq" id="WP_051162224.1">
    <property type="nucleotide sequence ID" value="NZ_JACHIT010000001.1"/>
</dbReference>
<evidence type="ECO:0000256" key="2">
    <source>
        <dbReference type="ARBA" id="ARBA00022704"/>
    </source>
</evidence>
<evidence type="ECO:0000256" key="1">
    <source>
        <dbReference type="ARBA" id="ARBA00022690"/>
    </source>
</evidence>
<dbReference type="GO" id="GO:0004869">
    <property type="term" value="F:cysteine-type endopeptidase inhibitor activity"/>
    <property type="evidence" value="ECO:0007669"/>
    <property type="project" value="UniProtKB-KW"/>
</dbReference>
<proteinExistence type="predicted"/>
<dbReference type="EMBL" id="JACHIT010000001">
    <property type="protein sequence ID" value="MBB5911819.1"/>
    <property type="molecule type" value="Genomic_DNA"/>
</dbReference>
<dbReference type="InterPro" id="IPR018990">
    <property type="entry name" value="Prot_inh_I42_chagasin"/>
</dbReference>
<evidence type="ECO:0000313" key="5">
    <source>
        <dbReference type="Proteomes" id="UP000540412"/>
    </source>
</evidence>
<keyword evidence="1" id="KW-0646">Protease inhibitor</keyword>
<evidence type="ECO:0000313" key="4">
    <source>
        <dbReference type="EMBL" id="MBB5911819.1"/>
    </source>
</evidence>
<name>A0A7W9P9Y0_9NOCA</name>
<protein>
    <submittedName>
        <fullName evidence="4">Inhibitor of cysteine peptidase</fullName>
    </submittedName>
</protein>
<dbReference type="PANTHER" id="PTHR36530">
    <property type="entry name" value="INHIBITOR OF CYSTEINE PEPTIDASE"/>
    <property type="match status" value="1"/>
</dbReference>
<accession>A0A7W9P9Y0</accession>
<gene>
    <name evidence="4" type="ORF">BJY24_000686</name>
</gene>
<dbReference type="InterPro" id="IPR036331">
    <property type="entry name" value="Chagasin-like_sf"/>
</dbReference>
<dbReference type="Pfam" id="PF09394">
    <property type="entry name" value="Inhibitor_I42"/>
    <property type="match status" value="1"/>
</dbReference>
<reference evidence="4 5" key="1">
    <citation type="submission" date="2020-08" db="EMBL/GenBank/DDBJ databases">
        <title>Sequencing the genomes of 1000 actinobacteria strains.</title>
        <authorList>
            <person name="Klenk H.-P."/>
        </authorList>
    </citation>
    <scope>NUCLEOTIDE SEQUENCE [LARGE SCALE GENOMIC DNA]</scope>
    <source>
        <strain evidence="4 5">DSM 43582</strain>
    </source>
</reference>
<dbReference type="PANTHER" id="PTHR36530:SF1">
    <property type="entry name" value="AMOEBIASIN-1"/>
    <property type="match status" value="1"/>
</dbReference>
<dbReference type="Gene3D" id="2.60.40.2020">
    <property type="match status" value="1"/>
</dbReference>
<dbReference type="Proteomes" id="UP000540412">
    <property type="component" value="Unassembled WGS sequence"/>
</dbReference>